<protein>
    <submittedName>
        <fullName evidence="1">12628_t:CDS:1</fullName>
    </submittedName>
</protein>
<organism evidence="1 2">
    <name type="scientific">Funneliformis mosseae</name>
    <name type="common">Endomycorrhizal fungus</name>
    <name type="synonym">Glomus mosseae</name>
    <dbReference type="NCBI Taxonomy" id="27381"/>
    <lineage>
        <taxon>Eukaryota</taxon>
        <taxon>Fungi</taxon>
        <taxon>Fungi incertae sedis</taxon>
        <taxon>Mucoromycota</taxon>
        <taxon>Glomeromycotina</taxon>
        <taxon>Glomeromycetes</taxon>
        <taxon>Glomerales</taxon>
        <taxon>Glomeraceae</taxon>
        <taxon>Funneliformis</taxon>
    </lineage>
</organism>
<comment type="caution">
    <text evidence="1">The sequence shown here is derived from an EMBL/GenBank/DDBJ whole genome shotgun (WGS) entry which is preliminary data.</text>
</comment>
<name>A0A9N9ASE1_FUNMO</name>
<dbReference type="InterPro" id="IPR052980">
    <property type="entry name" value="Crinkler_effector"/>
</dbReference>
<evidence type="ECO:0000313" key="2">
    <source>
        <dbReference type="Proteomes" id="UP000789375"/>
    </source>
</evidence>
<sequence>MSNIYEIIDSLDLKEEANKLQIYLIKNPKEEEKLLLALKSTYKTKEDKRSLMKDFLNTIPEEHQGQKFVEPEVTEFWKQLSNAKIISTLPKNCKTDEINNLKKYVTVEDDYIYLKVGVTVDSNGTLYHNGVTTNLELPLKLMNTLKLVLPENVYFLGQKQKYGSMVFIRKCYLALIELIEEKRHGPNDPAYSGCTITGTPGIGKTFLALFLFYYIRNKYPDATIIWRADKVICYRFSPEGKVDLGDRHKFHNALHDHSNFYLVDAQVLEEQKAYMLHFTSPKSERFNEAVKSQGFTTYFMPIWDQEEIFTLWFEAFKDKKDSNGQEFVFQIVKNLLSKWGPIPRSVLAKWNDETYQNQYSGLVAKVDLEKCIDSINNEGMPKGDSISEKIVHLDMHSGFTSMTYRFATNELASRLIDEYENKTRNSIRNFIVCGRDFPETASFRGHLFEDYSHRKLSKGGSFKVRCLKENDDSDIIKITEKIIIERKNNFYTTLEDIRKDFYNRPRSKSNISIDSFVYEDDNALVLYQITISTNHGIKVQGLREIRNSLGSHKAIYLYFAVPSMIFKNYPFQDYQTVGGKKMKKLPKWTNNITQYALEIDMDGSAQYKRYADSVESSTKRSKHDNSD</sequence>
<gene>
    <name evidence="1" type="ORF">FMOSSE_LOCUS6083</name>
</gene>
<evidence type="ECO:0000313" key="1">
    <source>
        <dbReference type="EMBL" id="CAG8543207.1"/>
    </source>
</evidence>
<dbReference type="PANTHER" id="PTHR33129">
    <property type="entry name" value="PROTEIN KINASE DOMAIN-CONTAINING PROTEIN-RELATED"/>
    <property type="match status" value="1"/>
</dbReference>
<keyword evidence="2" id="KW-1185">Reference proteome</keyword>
<dbReference type="AlphaFoldDB" id="A0A9N9ASE1"/>
<proteinExistence type="predicted"/>
<dbReference type="Proteomes" id="UP000789375">
    <property type="component" value="Unassembled WGS sequence"/>
</dbReference>
<accession>A0A9N9ASE1</accession>
<reference evidence="1" key="1">
    <citation type="submission" date="2021-06" db="EMBL/GenBank/DDBJ databases">
        <authorList>
            <person name="Kallberg Y."/>
            <person name="Tangrot J."/>
            <person name="Rosling A."/>
        </authorList>
    </citation>
    <scope>NUCLEOTIDE SEQUENCE</scope>
    <source>
        <strain evidence="1">87-6 pot B 2015</strain>
    </source>
</reference>
<dbReference type="EMBL" id="CAJVPP010001238">
    <property type="protein sequence ID" value="CAG8543207.1"/>
    <property type="molecule type" value="Genomic_DNA"/>
</dbReference>
<dbReference type="PANTHER" id="PTHR33129:SF1">
    <property type="entry name" value="ATP-BINDING PROTEIN"/>
    <property type="match status" value="1"/>
</dbReference>